<dbReference type="Pfam" id="PF18380">
    <property type="entry name" value="GEN1_C"/>
    <property type="match status" value="1"/>
</dbReference>
<feature type="region of interest" description="Disordered" evidence="1">
    <location>
        <begin position="388"/>
        <end position="455"/>
    </location>
</feature>
<evidence type="ECO:0000256" key="1">
    <source>
        <dbReference type="SAM" id="MobiDB-lite"/>
    </source>
</evidence>
<dbReference type="Gene3D" id="3.40.50.1010">
    <property type="entry name" value="5'-nuclease"/>
    <property type="match status" value="1"/>
</dbReference>
<dbReference type="InterPro" id="IPR036279">
    <property type="entry name" value="5-3_exonuclease_C_sf"/>
</dbReference>
<reference evidence="3" key="1">
    <citation type="submission" date="2020-05" db="EMBL/GenBank/DDBJ databases">
        <title>Mycena genomes resolve the evolution of fungal bioluminescence.</title>
        <authorList>
            <person name="Tsai I.J."/>
        </authorList>
    </citation>
    <scope>NUCLEOTIDE SEQUENCE</scope>
    <source>
        <strain evidence="3">160909Yilan</strain>
    </source>
</reference>
<sequence length="723" mass="81002">MGVPGLWEQLKPAARAVGEAEAELAYLNRVGIIDGILSDDVDNFLFGAITVIRNPSNNLSGNLANPALNIDGKIDEYHTHVYRLQDITEHPDVSFTRGDMIFIALCSGGDYDTTGLTGCGPDIAKGLVRYGFGRALYEAAKNLPHHELDAFLHKWRNEIRHELWTDSKGYIGSKRRALALSLPDSFPDITILLSYVHPLTLEWSTAHDDLDPTWAKEANLAKLASTCQLYFGWTESLMKRLRANIWHGAVLRILRRGILDLEEKGRRGEFVQSTPTTNGKFGAEGTPSKLITEYFSSMTFNPVEDDDDDHLITGITRTRTHTSTNGILEYRLQIRPRQLVRLAESELRNRHRAEGGSEKDGTEKELRVWMPASIVRMAEPRLVEEFEQRENTKRLKKVRKRTKNSPAKRKPEVWASEDEQPDVSKSRPRLNRRTRTAESAVVCEEQDSDTVGPNTTTRVHLVMDSDGSSDDELPTFQRRRAALAKGSQTGESVKDFLPTKWVDPLSIDSPARVVRDLTKNKGKAVDNSQTDQNNPFLPKAIGRTSGQALLALVAEATTRSLHPNQRTLSAAVHARQMSGGRPGSSRTNPHNLESTDDVYRPFTSSKSQATEQPDSGNTRSLPELRPQPFPLALWDEEPHCPSTPLKIQAPRNSDIQNSRTHPRVLPEPSSPSFERPLPRRRRNSDHDSDCEPPLTKSPRKSRNHTSPRTKSSTIHDSSPTPSR</sequence>
<feature type="compositionally biased region" description="Polar residues" evidence="1">
    <location>
        <begin position="708"/>
        <end position="723"/>
    </location>
</feature>
<protein>
    <recommendedName>
        <fullName evidence="2">XPG-I domain-containing protein</fullName>
    </recommendedName>
</protein>
<feature type="compositionally biased region" description="Polar residues" evidence="1">
    <location>
        <begin position="602"/>
        <end position="620"/>
    </location>
</feature>
<proteinExistence type="predicted"/>
<dbReference type="GO" id="GO:0017108">
    <property type="term" value="F:5'-flap endonuclease activity"/>
    <property type="evidence" value="ECO:0007669"/>
    <property type="project" value="TreeGrafter"/>
</dbReference>
<dbReference type="GO" id="GO:0006281">
    <property type="term" value="P:DNA repair"/>
    <property type="evidence" value="ECO:0007669"/>
    <property type="project" value="UniProtKB-ARBA"/>
</dbReference>
<feature type="compositionally biased region" description="Polar residues" evidence="1">
    <location>
        <begin position="650"/>
        <end position="659"/>
    </location>
</feature>
<evidence type="ECO:0000313" key="3">
    <source>
        <dbReference type="EMBL" id="KAF7367513.1"/>
    </source>
</evidence>
<dbReference type="InterPro" id="IPR041177">
    <property type="entry name" value="GEN1_C"/>
</dbReference>
<organism evidence="3 4">
    <name type="scientific">Mycena sanguinolenta</name>
    <dbReference type="NCBI Taxonomy" id="230812"/>
    <lineage>
        <taxon>Eukaryota</taxon>
        <taxon>Fungi</taxon>
        <taxon>Dikarya</taxon>
        <taxon>Basidiomycota</taxon>
        <taxon>Agaricomycotina</taxon>
        <taxon>Agaricomycetes</taxon>
        <taxon>Agaricomycetidae</taxon>
        <taxon>Agaricales</taxon>
        <taxon>Marasmiineae</taxon>
        <taxon>Mycenaceae</taxon>
        <taxon>Mycena</taxon>
    </lineage>
</organism>
<evidence type="ECO:0000313" key="4">
    <source>
        <dbReference type="Proteomes" id="UP000623467"/>
    </source>
</evidence>
<feature type="compositionally biased region" description="Basic residues" evidence="1">
    <location>
        <begin position="697"/>
        <end position="707"/>
    </location>
</feature>
<dbReference type="OrthoDB" id="2959108at2759"/>
<dbReference type="SUPFAM" id="SSF88723">
    <property type="entry name" value="PIN domain-like"/>
    <property type="match status" value="1"/>
</dbReference>
<dbReference type="InterPro" id="IPR037316">
    <property type="entry name" value="Yen1_H3TH"/>
</dbReference>
<accession>A0A8H7DCX2</accession>
<dbReference type="PANTHER" id="PTHR11081:SF75">
    <property type="entry name" value="ENDONUCLEASE, PUTATIVE (AFU_ORTHOLOGUE AFUA_3G13260)-RELATED"/>
    <property type="match status" value="1"/>
</dbReference>
<feature type="compositionally biased region" description="Basic residues" evidence="1">
    <location>
        <begin position="394"/>
        <end position="408"/>
    </location>
</feature>
<dbReference type="SMART" id="SM00484">
    <property type="entry name" value="XPGI"/>
    <property type="match status" value="1"/>
</dbReference>
<dbReference type="EMBL" id="JACAZH010000005">
    <property type="protein sequence ID" value="KAF7367513.1"/>
    <property type="molecule type" value="Genomic_DNA"/>
</dbReference>
<feature type="region of interest" description="Disordered" evidence="1">
    <location>
        <begin position="571"/>
        <end position="723"/>
    </location>
</feature>
<dbReference type="PANTHER" id="PTHR11081">
    <property type="entry name" value="FLAP ENDONUCLEASE FAMILY MEMBER"/>
    <property type="match status" value="1"/>
</dbReference>
<dbReference type="CDD" id="cd09906">
    <property type="entry name" value="H3TH_YEN1"/>
    <property type="match status" value="1"/>
</dbReference>
<dbReference type="GO" id="GO:0008821">
    <property type="term" value="F:crossover junction DNA endonuclease activity"/>
    <property type="evidence" value="ECO:0007669"/>
    <property type="project" value="InterPro"/>
</dbReference>
<evidence type="ECO:0000259" key="2">
    <source>
        <dbReference type="SMART" id="SM00484"/>
    </source>
</evidence>
<feature type="domain" description="XPG-I" evidence="2">
    <location>
        <begin position="12"/>
        <end position="87"/>
    </location>
</feature>
<keyword evidence="4" id="KW-1185">Reference proteome</keyword>
<dbReference type="InterPro" id="IPR006084">
    <property type="entry name" value="XPG/Rad2"/>
</dbReference>
<dbReference type="Pfam" id="PF00867">
    <property type="entry name" value="XPG_I"/>
    <property type="match status" value="1"/>
</dbReference>
<dbReference type="AlphaFoldDB" id="A0A8H7DCX2"/>
<name>A0A8H7DCX2_9AGAR</name>
<gene>
    <name evidence="3" type="ORF">MSAN_00814300</name>
</gene>
<comment type="caution">
    <text evidence="3">The sequence shown here is derived from an EMBL/GenBank/DDBJ whole genome shotgun (WGS) entry which is preliminary data.</text>
</comment>
<dbReference type="InterPro" id="IPR006086">
    <property type="entry name" value="XPG-I_dom"/>
</dbReference>
<dbReference type="SUPFAM" id="SSF47807">
    <property type="entry name" value="5' to 3' exonuclease, C-terminal subdomain"/>
    <property type="match status" value="1"/>
</dbReference>
<dbReference type="Proteomes" id="UP000623467">
    <property type="component" value="Unassembled WGS sequence"/>
</dbReference>
<dbReference type="InterPro" id="IPR029060">
    <property type="entry name" value="PIN-like_dom_sf"/>
</dbReference>